<gene>
    <name evidence="5" type="ORF">DSL92_04745</name>
</gene>
<sequence length="334" mass="37883">MTRCRPRRNRFTNLRSIAAISRFLDPGRGGWKANDTPFGAAGYLHGRLSTESQCGRRAGRTGLVGINNGVPSAQQHRLAASLRSWPRRQPRRPGEVPRIRYHNIARRRTGELEASSPSGPRYDRAHRSIPGPLIHGHHGTIRRGWVWHRGRKDAPERLHGYARRYPSPLSSSFIHPENRRGRPRHCRPEENGIPTWFHGSRCPRPSWSTPKLRTISVVDAVAEQLSEAIFDGTFRPGDVLVESQLADRYQVPRQTIRSAVVVLIHDGILRREPNKGICVPEFSEEGRATFCTSAAREKRRDPGVDSAKTSRSRYWRHRTVTDSIFRSSSSADPE</sequence>
<evidence type="ECO:0000256" key="1">
    <source>
        <dbReference type="ARBA" id="ARBA00023015"/>
    </source>
</evidence>
<dbReference type="PANTHER" id="PTHR43537:SF5">
    <property type="entry name" value="UXU OPERON TRANSCRIPTIONAL REGULATOR"/>
    <property type="match status" value="1"/>
</dbReference>
<dbReference type="Gene3D" id="1.10.10.10">
    <property type="entry name" value="Winged helix-like DNA-binding domain superfamily/Winged helix DNA-binding domain"/>
    <property type="match status" value="1"/>
</dbReference>
<dbReference type="CDD" id="cd07377">
    <property type="entry name" value="WHTH_GntR"/>
    <property type="match status" value="1"/>
</dbReference>
<protein>
    <submittedName>
        <fullName evidence="5">GntR family transcriptional regulator</fullName>
    </submittedName>
</protein>
<keyword evidence="1" id="KW-0805">Transcription regulation</keyword>
<keyword evidence="3" id="KW-0804">Transcription</keyword>
<dbReference type="GO" id="GO:0003677">
    <property type="term" value="F:DNA binding"/>
    <property type="evidence" value="ECO:0007669"/>
    <property type="project" value="UniProtKB-KW"/>
</dbReference>
<name>A0A432JJA9_9GAMM</name>
<evidence type="ECO:0000256" key="2">
    <source>
        <dbReference type="ARBA" id="ARBA00023125"/>
    </source>
</evidence>
<evidence type="ECO:0000313" key="5">
    <source>
        <dbReference type="EMBL" id="RUA22629.1"/>
    </source>
</evidence>
<dbReference type="Pfam" id="PF00392">
    <property type="entry name" value="GntR"/>
    <property type="match status" value="1"/>
</dbReference>
<dbReference type="InterPro" id="IPR036390">
    <property type="entry name" value="WH_DNA-bd_sf"/>
</dbReference>
<evidence type="ECO:0000256" key="3">
    <source>
        <dbReference type="ARBA" id="ARBA00023163"/>
    </source>
</evidence>
<keyword evidence="2" id="KW-0238">DNA-binding</keyword>
<feature type="domain" description="HTH gntR-type" evidence="4">
    <location>
        <begin position="215"/>
        <end position="282"/>
    </location>
</feature>
<organism evidence="5">
    <name type="scientific">Billgrantia gudaonensis</name>
    <dbReference type="NCBI Taxonomy" id="376427"/>
    <lineage>
        <taxon>Bacteria</taxon>
        <taxon>Pseudomonadati</taxon>
        <taxon>Pseudomonadota</taxon>
        <taxon>Gammaproteobacteria</taxon>
        <taxon>Oceanospirillales</taxon>
        <taxon>Halomonadaceae</taxon>
        <taxon>Billgrantia</taxon>
    </lineage>
</organism>
<dbReference type="AlphaFoldDB" id="A0A432JJA9"/>
<proteinExistence type="predicted"/>
<dbReference type="SUPFAM" id="SSF46785">
    <property type="entry name" value="Winged helix' DNA-binding domain"/>
    <property type="match status" value="1"/>
</dbReference>
<dbReference type="InterPro" id="IPR036388">
    <property type="entry name" value="WH-like_DNA-bd_sf"/>
</dbReference>
<dbReference type="InterPro" id="IPR000524">
    <property type="entry name" value="Tscrpt_reg_HTH_GntR"/>
</dbReference>
<dbReference type="SMART" id="SM00345">
    <property type="entry name" value="HTH_GNTR"/>
    <property type="match status" value="1"/>
</dbReference>
<evidence type="ECO:0000259" key="4">
    <source>
        <dbReference type="PROSITE" id="PS50949"/>
    </source>
</evidence>
<comment type="caution">
    <text evidence="5">The sequence shown here is derived from an EMBL/GenBank/DDBJ whole genome shotgun (WGS) entry which is preliminary data.</text>
</comment>
<dbReference type="GO" id="GO:0003700">
    <property type="term" value="F:DNA-binding transcription factor activity"/>
    <property type="evidence" value="ECO:0007669"/>
    <property type="project" value="InterPro"/>
</dbReference>
<reference evidence="5" key="1">
    <citation type="submission" date="2018-12" db="EMBL/GenBank/DDBJ databases">
        <authorList>
            <person name="Jadhav K."/>
            <person name="Kushwaha B."/>
            <person name="Jadhav I."/>
        </authorList>
    </citation>
    <scope>NUCLEOTIDE SEQUENCE [LARGE SCALE GENOMIC DNA]</scope>
    <source>
        <strain evidence="5">SBS 10</strain>
    </source>
</reference>
<dbReference type="PROSITE" id="PS50949">
    <property type="entry name" value="HTH_GNTR"/>
    <property type="match status" value="1"/>
</dbReference>
<dbReference type="PANTHER" id="PTHR43537">
    <property type="entry name" value="TRANSCRIPTIONAL REGULATOR, GNTR FAMILY"/>
    <property type="match status" value="1"/>
</dbReference>
<accession>A0A432JJA9</accession>
<dbReference type="EMBL" id="RXHI01000013">
    <property type="protein sequence ID" value="RUA22629.1"/>
    <property type="molecule type" value="Genomic_DNA"/>
</dbReference>